<evidence type="ECO:0000313" key="5">
    <source>
        <dbReference type="Proteomes" id="UP000002586"/>
    </source>
</evidence>
<dbReference type="Gene3D" id="3.40.630.30">
    <property type="match status" value="1"/>
</dbReference>
<dbReference type="GO" id="GO:0016747">
    <property type="term" value="F:acyltransferase activity, transferring groups other than amino-acyl groups"/>
    <property type="evidence" value="ECO:0007669"/>
    <property type="project" value="InterPro"/>
</dbReference>
<gene>
    <name evidence="4" type="ordered locus">Mmc1_0217</name>
</gene>
<protein>
    <submittedName>
        <fullName evidence="4">GCN5-related N-acetyltransferase</fullName>
    </submittedName>
</protein>
<keyword evidence="5" id="KW-1185">Reference proteome</keyword>
<evidence type="ECO:0000259" key="3">
    <source>
        <dbReference type="PROSITE" id="PS51186"/>
    </source>
</evidence>
<reference evidence="5" key="1">
    <citation type="journal article" date="2009" name="Appl. Environ. Microbiol.">
        <title>Complete genome sequence of the chemolithoautotrophic marine magnetotactic coccus strain MC-1.</title>
        <authorList>
            <person name="Schubbe S."/>
            <person name="Williams T.J."/>
            <person name="Xie G."/>
            <person name="Kiss H.E."/>
            <person name="Brettin T.S."/>
            <person name="Martinez D."/>
            <person name="Ross C.A."/>
            <person name="Schuler D."/>
            <person name="Cox B.L."/>
            <person name="Nealson K.H."/>
            <person name="Bazylinski D.A."/>
        </authorList>
    </citation>
    <scope>NUCLEOTIDE SEQUENCE [LARGE SCALE GENOMIC DNA]</scope>
    <source>
        <strain evidence="5">ATCC BAA-1437 / JCM 17883 / MC-1</strain>
    </source>
</reference>
<dbReference type="InterPro" id="IPR000182">
    <property type="entry name" value="GNAT_dom"/>
</dbReference>
<dbReference type="GO" id="GO:0005524">
    <property type="term" value="F:ATP binding"/>
    <property type="evidence" value="ECO:0007669"/>
    <property type="project" value="UniProtKB-UniRule"/>
</dbReference>
<dbReference type="GO" id="GO:0004363">
    <property type="term" value="F:glutathione synthase activity"/>
    <property type="evidence" value="ECO:0007669"/>
    <property type="project" value="InterPro"/>
</dbReference>
<dbReference type="Proteomes" id="UP000002586">
    <property type="component" value="Chromosome"/>
</dbReference>
<evidence type="ECO:0000259" key="2">
    <source>
        <dbReference type="PROSITE" id="PS50975"/>
    </source>
</evidence>
<feature type="domain" description="ATP-grasp" evidence="2">
    <location>
        <begin position="334"/>
        <end position="579"/>
    </location>
</feature>
<dbReference type="eggNOG" id="COG0189">
    <property type="taxonomic scope" value="Bacteria"/>
</dbReference>
<dbReference type="InterPro" id="IPR017534">
    <property type="entry name" value="GNAT-acetyltransferase"/>
</dbReference>
<evidence type="ECO:0000313" key="4">
    <source>
        <dbReference type="EMBL" id="ABK42744.1"/>
    </source>
</evidence>
<dbReference type="RefSeq" id="WP_011711917.1">
    <property type="nucleotide sequence ID" value="NC_008576.1"/>
</dbReference>
<dbReference type="PANTHER" id="PTHR21621:SF0">
    <property type="entry name" value="BETA-CITRYLGLUTAMATE SYNTHASE B-RELATED"/>
    <property type="match status" value="1"/>
</dbReference>
<keyword evidence="1" id="KW-0067">ATP-binding</keyword>
<accession>A0L451</accession>
<dbReference type="GO" id="GO:0005737">
    <property type="term" value="C:cytoplasm"/>
    <property type="evidence" value="ECO:0007669"/>
    <property type="project" value="TreeGrafter"/>
</dbReference>
<keyword evidence="4" id="KW-0808">Transferase</keyword>
<dbReference type="KEGG" id="mgm:Mmc1_0217"/>
<dbReference type="GO" id="GO:0009432">
    <property type="term" value="P:SOS response"/>
    <property type="evidence" value="ECO:0007669"/>
    <property type="project" value="TreeGrafter"/>
</dbReference>
<dbReference type="Pfam" id="PF02955">
    <property type="entry name" value="GSH-S_ATP"/>
    <property type="match status" value="1"/>
</dbReference>
<dbReference type="PROSITE" id="PS50975">
    <property type="entry name" value="ATP_GRASP"/>
    <property type="match status" value="1"/>
</dbReference>
<dbReference type="HOGENOM" id="CLU_032794_0_0_5"/>
<dbReference type="InterPro" id="IPR016181">
    <property type="entry name" value="Acyl_CoA_acyltransferase"/>
</dbReference>
<name>A0L451_MAGMM</name>
<dbReference type="PROSITE" id="PS51186">
    <property type="entry name" value="GNAT"/>
    <property type="match status" value="1"/>
</dbReference>
<dbReference type="GO" id="GO:0018169">
    <property type="term" value="F:ribosomal S6-glutamic acid ligase activity"/>
    <property type="evidence" value="ECO:0007669"/>
    <property type="project" value="TreeGrafter"/>
</dbReference>
<dbReference type="Gene3D" id="3.30.470.20">
    <property type="entry name" value="ATP-grasp fold, B domain"/>
    <property type="match status" value="2"/>
</dbReference>
<dbReference type="SUPFAM" id="SSF56059">
    <property type="entry name" value="Glutathione synthetase ATP-binding domain-like"/>
    <property type="match status" value="1"/>
</dbReference>
<dbReference type="eggNOG" id="COG0456">
    <property type="taxonomic scope" value="Bacteria"/>
</dbReference>
<reference evidence="4 5" key="2">
    <citation type="journal article" date="2012" name="Int. J. Syst. Evol. Microbiol.">
        <title>Magnetococcus marinus gen. nov., sp. nov., a marine, magnetotactic bacterium that represents a novel lineage (Magnetococcaceae fam. nov.; Magnetococcales ord. nov.) at the base of the Alphaproteobacteria.</title>
        <authorList>
            <person name="Bazylinski D.A."/>
            <person name="Williams T.J."/>
            <person name="Lefevre C.T."/>
            <person name="Berg R.J."/>
            <person name="Zhang C.L."/>
            <person name="Bowser S.S."/>
            <person name="Dean A.J."/>
            <person name="Beveridge T.J."/>
        </authorList>
    </citation>
    <scope>NUCLEOTIDE SEQUENCE [LARGE SCALE GENOMIC DNA]</scope>
    <source>
        <strain evidence="5">ATCC BAA-1437 / JCM 17883 / MC-1</strain>
    </source>
</reference>
<feature type="domain" description="N-acetyltransferase" evidence="3">
    <location>
        <begin position="115"/>
        <end position="268"/>
    </location>
</feature>
<dbReference type="PANTHER" id="PTHR21621">
    <property type="entry name" value="RIBOSOMAL PROTEIN S6 MODIFICATION PROTEIN"/>
    <property type="match status" value="1"/>
</dbReference>
<dbReference type="InterPro" id="IPR011761">
    <property type="entry name" value="ATP-grasp"/>
</dbReference>
<dbReference type="SUPFAM" id="SSF55729">
    <property type="entry name" value="Acyl-CoA N-acyltransferases (Nat)"/>
    <property type="match status" value="1"/>
</dbReference>
<sequence>MAADQSDTRLFVQATLASLKNWGEPHDSTAAMLDEAVIDCGWGKLVFGQTFSDNQALCQAMRAEQPGQRNVALYLRDPHVVLSLYPQELFLDPSHTYRLALTQDPWQDFTPPAALSILPIRGEQDMAVVRQLYETRRMVPPRAGFRLDGQEGCAPLFLIAIDEQSEQIVGVVNGVDHRCAFNDPENGSSLWALAVDRKTAIGGVGEALVRALAHHFWQQGRGYMDLSVMHDNEQAIALYNKLGFKQIPVYCLKNKNPINERLFSGPAPEANLSIYSRIIVDEARRRGISVEVLDQSLELFRLKLGGRTVLCRESLSSLTSATAMTVCDNKRLTSRLLKSAGLQVPEQMVVGKGERVENFLARHGAVVVKPVRGEQGRGISVDVRDLTSLEQAIAKAQQEGDGEQVLLERLVVGDDLRIIVIGHEVVAAAVRKPPMIRGDGHSNIAALIQRQSRRRAAATEGESRIPLDGETQRCVQEAGLEMHSILDKGQQLLVRRAANLHTGGTIHDVTEQLHPALREAAEQASMVLDMPLVGLDFLVPDVQGPDYVIIEANERPGLANHEPQPTAKRFIDMLFPQTTLPRCVSTEA</sequence>
<dbReference type="NCBIfam" id="TIGR03103">
    <property type="entry name" value="trio_acet_GNAT"/>
    <property type="match status" value="1"/>
</dbReference>
<dbReference type="Pfam" id="PF00583">
    <property type="entry name" value="Acetyltransf_1"/>
    <property type="match status" value="1"/>
</dbReference>
<dbReference type="GO" id="GO:0046872">
    <property type="term" value="F:metal ion binding"/>
    <property type="evidence" value="ECO:0007669"/>
    <property type="project" value="InterPro"/>
</dbReference>
<dbReference type="OrthoDB" id="9797456at2"/>
<dbReference type="STRING" id="156889.Mmc1_0217"/>
<keyword evidence="1" id="KW-0547">Nucleotide-binding</keyword>
<dbReference type="EMBL" id="CP000471">
    <property type="protein sequence ID" value="ABK42744.1"/>
    <property type="molecule type" value="Genomic_DNA"/>
</dbReference>
<organism evidence="4 5">
    <name type="scientific">Magnetococcus marinus (strain ATCC BAA-1437 / JCM 17883 / MC-1)</name>
    <dbReference type="NCBI Taxonomy" id="156889"/>
    <lineage>
        <taxon>Bacteria</taxon>
        <taxon>Pseudomonadati</taxon>
        <taxon>Pseudomonadota</taxon>
        <taxon>Magnetococcia</taxon>
        <taxon>Magnetococcales</taxon>
        <taxon>Magnetococcaceae</taxon>
        <taxon>Magnetococcus</taxon>
    </lineage>
</organism>
<proteinExistence type="predicted"/>
<evidence type="ECO:0000256" key="1">
    <source>
        <dbReference type="PROSITE-ProRule" id="PRU00409"/>
    </source>
</evidence>
<dbReference type="InterPro" id="IPR004218">
    <property type="entry name" value="GSHS_ATP-bd"/>
</dbReference>
<dbReference type="AlphaFoldDB" id="A0L451"/>